<dbReference type="GeneID" id="106178445"/>
<feature type="transmembrane region" description="Helical" evidence="2">
    <location>
        <begin position="181"/>
        <end position="201"/>
    </location>
</feature>
<feature type="compositionally biased region" description="Low complexity" evidence="1">
    <location>
        <begin position="724"/>
        <end position="769"/>
    </location>
</feature>
<gene>
    <name evidence="4" type="primary">LOC106178445</name>
</gene>
<sequence length="873" mass="97640">MPYKGEIVPLLPDTAMKGGEHGSAGFTTTINIHSDDEIWEEEANEEDTVLFADGKRRGTSLILNDAVITLLEYVQIFALLQSSALRWVWPETWLKSTYFVFLFNGDIWEFMKFQGNETYKNVQDYYTPSADLTVDFWSILLGWGCLMFLLIVTFIVIYIVLNCKKHPYMLVRVARLQRVYIIILQILAIPVGVTIGKLFHYTDTYKVDVDNTLDAFSGMHWAYIAPAAAFALVYYLIFPAWLIQKTKREILTSSADRHEGYLQLKETEYVQGLDVLWMVSGFHIFSSFKRVSVYFRPALHICKFMLLALYAGLYRYLFWQAVVTTSILFGMLFFFVFWRPYRVSAFNFMLIMSFLCLMFNSLIGAMITSFTPATLQSPWFTPTYVLYMLIIINGLWLLCVIGFLLYLGLKQYGKCPCCGQEPLWPTMTSHGLDKLSPQTRKFTRGILTARQLMEKCLSMPPIFAPAHELSRQIQIINAYCREAEYLRDPIHATLWDLLDELIEAHSQVAPHSVFADSVKGSIRQTAGELMKMMPMFVRRLAQREYDFILLSPLKRRLLLKMYCLGLFLNGRQEKIQKDRLTSHQAKRIWTDASEKKDVQVDDGYYEDMYPERLLGPDKEYRPQTAISFGNMSLAEQNDEDYMNQVDSWTKEHPLSRQGNVNRGFLSDNLSDILGDDVSLNLSEMLDGVPSLSRAGTANTQSGSGSTGSRPGSAVSRPGSGGSRPGSAASRPGSAASRPGSAASRPGSAASRPGSRASRPGSGGSRPSSGVTVGGRPELERQGRQGGRPSSAQSRPMSPLARPTSTQSRPISPLARPPSDQSKPISPLAGSSPPQPAEDTQPVPSESSSSTAEQPTDTSAKSTEKDSQTAPDSK</sequence>
<feature type="transmembrane region" description="Helical" evidence="2">
    <location>
        <begin position="384"/>
        <end position="407"/>
    </location>
</feature>
<dbReference type="InParanoid" id="A0A1S3K391"/>
<dbReference type="RefSeq" id="XP_013417085.1">
    <property type="nucleotide sequence ID" value="XM_013561631.1"/>
</dbReference>
<feature type="compositionally biased region" description="Basic and acidic residues" evidence="1">
    <location>
        <begin position="861"/>
        <end position="873"/>
    </location>
</feature>
<feature type="compositionally biased region" description="Low complexity" evidence="1">
    <location>
        <begin position="694"/>
        <end position="717"/>
    </location>
</feature>
<organism evidence="3 4">
    <name type="scientific">Lingula anatina</name>
    <name type="common">Brachiopod</name>
    <name type="synonym">Lingula unguis</name>
    <dbReference type="NCBI Taxonomy" id="7574"/>
    <lineage>
        <taxon>Eukaryota</taxon>
        <taxon>Metazoa</taxon>
        <taxon>Spiralia</taxon>
        <taxon>Lophotrochozoa</taxon>
        <taxon>Brachiopoda</taxon>
        <taxon>Linguliformea</taxon>
        <taxon>Lingulata</taxon>
        <taxon>Lingulida</taxon>
        <taxon>Linguloidea</taxon>
        <taxon>Lingulidae</taxon>
        <taxon>Lingula</taxon>
    </lineage>
</organism>
<keyword evidence="3" id="KW-1185">Reference proteome</keyword>
<dbReference type="OrthoDB" id="195226at2759"/>
<evidence type="ECO:0000256" key="1">
    <source>
        <dbReference type="SAM" id="MobiDB-lite"/>
    </source>
</evidence>
<feature type="compositionally biased region" description="Polar residues" evidence="1">
    <location>
        <begin position="841"/>
        <end position="860"/>
    </location>
</feature>
<proteinExistence type="predicted"/>
<feature type="transmembrane region" description="Helical" evidence="2">
    <location>
        <begin position="136"/>
        <end position="161"/>
    </location>
</feature>
<keyword evidence="2" id="KW-0472">Membrane</keyword>
<dbReference type="AlphaFoldDB" id="A0A1S3K391"/>
<reference evidence="4" key="1">
    <citation type="submission" date="2025-08" db="UniProtKB">
        <authorList>
            <consortium name="RefSeq"/>
        </authorList>
    </citation>
    <scope>IDENTIFICATION</scope>
    <source>
        <tissue evidence="4">Gonads</tissue>
    </source>
</reference>
<evidence type="ECO:0000256" key="2">
    <source>
        <dbReference type="SAM" id="Phobius"/>
    </source>
</evidence>
<feature type="transmembrane region" description="Helical" evidence="2">
    <location>
        <begin position="221"/>
        <end position="243"/>
    </location>
</feature>
<dbReference type="STRING" id="7574.A0A1S3K391"/>
<feature type="transmembrane region" description="Helical" evidence="2">
    <location>
        <begin position="317"/>
        <end position="338"/>
    </location>
</feature>
<dbReference type="OMA" id="SFRRMWI"/>
<dbReference type="Proteomes" id="UP000085678">
    <property type="component" value="Unplaced"/>
</dbReference>
<feature type="region of interest" description="Disordered" evidence="1">
    <location>
        <begin position="690"/>
        <end position="873"/>
    </location>
</feature>
<keyword evidence="2" id="KW-0812">Transmembrane</keyword>
<keyword evidence="2" id="KW-1133">Transmembrane helix</keyword>
<feature type="transmembrane region" description="Helical" evidence="2">
    <location>
        <begin position="293"/>
        <end position="311"/>
    </location>
</feature>
<dbReference type="KEGG" id="lak:106178445"/>
<accession>A0A1S3K391</accession>
<evidence type="ECO:0000313" key="4">
    <source>
        <dbReference type="RefSeq" id="XP_013417085.1"/>
    </source>
</evidence>
<evidence type="ECO:0000313" key="3">
    <source>
        <dbReference type="Proteomes" id="UP000085678"/>
    </source>
</evidence>
<feature type="transmembrane region" description="Helical" evidence="2">
    <location>
        <begin position="350"/>
        <end position="372"/>
    </location>
</feature>
<protein>
    <submittedName>
        <fullName evidence="4">Uncharacterized protein LOC106178445</fullName>
    </submittedName>
</protein>
<name>A0A1S3K391_LINAN</name>